<feature type="transmembrane region" description="Helical" evidence="2">
    <location>
        <begin position="235"/>
        <end position="263"/>
    </location>
</feature>
<proteinExistence type="inferred from homology"/>
<dbReference type="SUPFAM" id="SSF103473">
    <property type="entry name" value="MFS general substrate transporter"/>
    <property type="match status" value="1"/>
</dbReference>
<feature type="transmembrane region" description="Helical" evidence="2">
    <location>
        <begin position="349"/>
        <end position="369"/>
    </location>
</feature>
<dbReference type="CDD" id="cd17336">
    <property type="entry name" value="MFS_SLCO_OATP"/>
    <property type="match status" value="1"/>
</dbReference>
<feature type="transmembrane region" description="Helical" evidence="2">
    <location>
        <begin position="94"/>
        <end position="113"/>
    </location>
</feature>
<sequence>MSAKSEAKENGPDSKPMLGNRLFEGHKKYELTEETTCGVWFLRGDFLQRFANQKSYVFLYGLMGLILSAAYSYFNGTITTIEKRFQIPSQTTGIISVGNDISTLLVGAIITYFGGKGHRPRWMAFGLYTVVLFCLLNALPHFLYGPGDDALSLTMEYGGSTIDHNATQDALEKFHSSSLCKAKIESDDGPEAEGSSAPAIILFISQVISGIGGSLYFTLGVAYMDDNTKKSQAPVLVSLSYFIRMLGPALGYTLSSLCLKWYIAPTLTPKIGNGDPRWLGAWWIGWLLLGFIMFVVSSLLGLFPHTLPKAHYRRQISKMSNKSQVEEPDTKASVQDMIVTFKRLIQNKALMCTNGASIFFFFGYMPYWIFMPKYIEIMYKTSASEASLVTGAIGLVFSALGILAGGAVITKYKPKARSMALWNMTVAAISAVGLLSYTALGCPYTHDPVGEIQNGTVNYNSQCNADCHCDYVKYTPVCMNGNPYISPCHAGCKSYVTFENGSKIFTDCSCGQNQTLDGISLPSIAKAGPCKADCYKYFYSFLAVLCFLKFSGSTARTSNFLISVRCVDEKDKPASMGLGSFLLSLFAFIPSPIFFGYLIDTTCLVWGKTKSGKGNCWLYNAESLKYVLNVTASSFVFVGLLFDLMVWYYVKDVHIFDAPEEGIHEVATEKELTILKDGAAKQREAELIDDRKPDEGEP</sequence>
<keyword evidence="1" id="KW-1015">Disulfide bond</keyword>
<feature type="transmembrane region" description="Helical" evidence="2">
    <location>
        <begin position="576"/>
        <end position="599"/>
    </location>
</feature>
<dbReference type="EMBL" id="AP028911">
    <property type="protein sequence ID" value="BES92193.1"/>
    <property type="molecule type" value="Genomic_DNA"/>
</dbReference>
<gene>
    <name evidence="3" type="ORF">NTJ_05001</name>
</gene>
<organism evidence="3 4">
    <name type="scientific">Nesidiocoris tenuis</name>
    <dbReference type="NCBI Taxonomy" id="355587"/>
    <lineage>
        <taxon>Eukaryota</taxon>
        <taxon>Metazoa</taxon>
        <taxon>Ecdysozoa</taxon>
        <taxon>Arthropoda</taxon>
        <taxon>Hexapoda</taxon>
        <taxon>Insecta</taxon>
        <taxon>Pterygota</taxon>
        <taxon>Neoptera</taxon>
        <taxon>Paraneoptera</taxon>
        <taxon>Hemiptera</taxon>
        <taxon>Heteroptera</taxon>
        <taxon>Panheteroptera</taxon>
        <taxon>Cimicomorpha</taxon>
        <taxon>Miridae</taxon>
        <taxon>Dicyphina</taxon>
        <taxon>Nesidiocoris</taxon>
    </lineage>
</organism>
<feature type="transmembrane region" description="Helical" evidence="2">
    <location>
        <begin position="56"/>
        <end position="74"/>
    </location>
</feature>
<name>A0ABN7AJF2_9HEMI</name>
<feature type="transmembrane region" description="Helical" evidence="2">
    <location>
        <begin position="421"/>
        <end position="440"/>
    </location>
</feature>
<dbReference type="InterPro" id="IPR036259">
    <property type="entry name" value="MFS_trans_sf"/>
</dbReference>
<dbReference type="NCBIfam" id="TIGR00805">
    <property type="entry name" value="oat"/>
    <property type="match status" value="1"/>
</dbReference>
<evidence type="ECO:0000313" key="3">
    <source>
        <dbReference type="EMBL" id="BES92193.1"/>
    </source>
</evidence>
<keyword evidence="4" id="KW-1185">Reference proteome</keyword>
<protein>
    <recommendedName>
        <fullName evidence="2">Solute carrier organic anion transporter family member</fullName>
    </recommendedName>
</protein>
<feature type="transmembrane region" description="Helical" evidence="2">
    <location>
        <begin position="199"/>
        <end position="223"/>
    </location>
</feature>
<dbReference type="Pfam" id="PF03137">
    <property type="entry name" value="OATP"/>
    <property type="match status" value="1"/>
</dbReference>
<keyword evidence="2" id="KW-0472">Membrane</keyword>
<dbReference type="PANTHER" id="PTHR11388:SF76">
    <property type="entry name" value="SOLUTE CARRIER ORGANIC ANION TRANSPORTER FAMILY MEMBER"/>
    <property type="match status" value="1"/>
</dbReference>
<feature type="transmembrane region" description="Helical" evidence="2">
    <location>
        <begin position="389"/>
        <end position="409"/>
    </location>
</feature>
<evidence type="ECO:0000313" key="4">
    <source>
        <dbReference type="Proteomes" id="UP001307889"/>
    </source>
</evidence>
<reference evidence="3 4" key="1">
    <citation type="submission" date="2023-09" db="EMBL/GenBank/DDBJ databases">
        <title>Nesidiocoris tenuis whole genome shotgun sequence.</title>
        <authorList>
            <person name="Shibata T."/>
            <person name="Shimoda M."/>
            <person name="Kobayashi T."/>
            <person name="Uehara T."/>
        </authorList>
    </citation>
    <scope>NUCLEOTIDE SEQUENCE [LARGE SCALE GENOMIC DNA]</scope>
    <source>
        <strain evidence="3 4">Japan</strain>
    </source>
</reference>
<feature type="transmembrane region" description="Helical" evidence="2">
    <location>
        <begin position="125"/>
        <end position="144"/>
    </location>
</feature>
<comment type="caution">
    <text evidence="2">Lacks conserved residue(s) required for the propagation of feature annotation.</text>
</comment>
<dbReference type="InterPro" id="IPR004156">
    <property type="entry name" value="OATP"/>
</dbReference>
<dbReference type="Proteomes" id="UP001307889">
    <property type="component" value="Chromosome 3"/>
</dbReference>
<keyword evidence="2" id="KW-0813">Transport</keyword>
<comment type="similarity">
    <text evidence="2">Belongs to the organo anion transporter (TC 2.A.60) family.</text>
</comment>
<feature type="transmembrane region" description="Helical" evidence="2">
    <location>
        <begin position="283"/>
        <end position="303"/>
    </location>
</feature>
<feature type="transmembrane region" description="Helical" evidence="2">
    <location>
        <begin position="626"/>
        <end position="650"/>
    </location>
</feature>
<keyword evidence="2" id="KW-0812">Transmembrane</keyword>
<accession>A0ABN7AJF2</accession>
<dbReference type="PANTHER" id="PTHR11388">
    <property type="entry name" value="ORGANIC ANION TRANSPORTER"/>
    <property type="match status" value="1"/>
</dbReference>
<keyword evidence="2" id="KW-1133">Transmembrane helix</keyword>
<evidence type="ECO:0000256" key="2">
    <source>
        <dbReference type="RuleBase" id="RU362056"/>
    </source>
</evidence>
<evidence type="ECO:0000256" key="1">
    <source>
        <dbReference type="ARBA" id="ARBA00023157"/>
    </source>
</evidence>
<dbReference type="Gene3D" id="1.20.1250.20">
    <property type="entry name" value="MFS general substrate transporter like domains"/>
    <property type="match status" value="1"/>
</dbReference>
<keyword evidence="2" id="KW-0406">Ion transport</keyword>
<comment type="subcellular location">
    <subcellularLocation>
        <location evidence="2">Cell membrane</location>
        <topology evidence="2">Multi-pass membrane protein</topology>
    </subcellularLocation>
</comment>